<proteinExistence type="predicted"/>
<dbReference type="Pfam" id="PF13432">
    <property type="entry name" value="TPR_16"/>
    <property type="match status" value="1"/>
</dbReference>
<dbReference type="PROSITE" id="PS50005">
    <property type="entry name" value="TPR"/>
    <property type="match status" value="2"/>
</dbReference>
<dbReference type="InterPro" id="IPR050498">
    <property type="entry name" value="Ycf3"/>
</dbReference>
<feature type="repeat" description="TPR" evidence="3">
    <location>
        <begin position="104"/>
        <end position="137"/>
    </location>
</feature>
<keyword evidence="1" id="KW-0677">Repeat</keyword>
<dbReference type="Gene3D" id="1.25.40.10">
    <property type="entry name" value="Tetratricopeptide repeat domain"/>
    <property type="match status" value="2"/>
</dbReference>
<dbReference type="STRING" id="454136.NIES2119_10785"/>
<evidence type="ECO:0000256" key="3">
    <source>
        <dbReference type="PROSITE-ProRule" id="PRU00339"/>
    </source>
</evidence>
<sequence>MLPICLAYFASNCLLENAIVPNKLANSSSKISVEQYFCQGKRDYFNYKLDTALTNFYQALRRNPNYADIYFYRGNSYTLLGNLPTALNNFNFLLRLKPDFPNAHLVYANRGTAYARSKNYRAAIADYTQSIRLNSSTPLVRENRGFAYYFSGSPQAAIADFQAEGRLFRFKFTQMMELIEAIRHKDESKLKTNWPIIAPNKSQEMKDCKN</sequence>
<dbReference type="InterPro" id="IPR019734">
    <property type="entry name" value="TPR_rpt"/>
</dbReference>
<evidence type="ECO:0000256" key="2">
    <source>
        <dbReference type="ARBA" id="ARBA00022803"/>
    </source>
</evidence>
<keyword evidence="2 3" id="KW-0802">TPR repeat</keyword>
<evidence type="ECO:0000313" key="5">
    <source>
        <dbReference type="Proteomes" id="UP000185860"/>
    </source>
</evidence>
<dbReference type="EMBL" id="MRCE01000009">
    <property type="protein sequence ID" value="OKH38044.1"/>
    <property type="molecule type" value="Genomic_DNA"/>
</dbReference>
<name>A0A1U7IL89_9CYAN</name>
<accession>A0A1U7IL89</accession>
<dbReference type="OrthoDB" id="556371at2"/>
<dbReference type="RefSeq" id="WP_073593482.1">
    <property type="nucleotide sequence ID" value="NZ_MRCE01000009.1"/>
</dbReference>
<dbReference type="SMART" id="SM00028">
    <property type="entry name" value="TPR"/>
    <property type="match status" value="3"/>
</dbReference>
<gene>
    <name evidence="4" type="ORF">NIES2119_10785</name>
</gene>
<protein>
    <submittedName>
        <fullName evidence="4">Uncharacterized protein</fullName>
    </submittedName>
</protein>
<reference evidence="4 5" key="1">
    <citation type="submission" date="2016-11" db="EMBL/GenBank/DDBJ databases">
        <title>Draft Genome Sequences of Nine Cyanobacterial Strains from Diverse Habitats.</title>
        <authorList>
            <person name="Zhu T."/>
            <person name="Hou S."/>
            <person name="Lu X."/>
            <person name="Hess W.R."/>
        </authorList>
    </citation>
    <scope>NUCLEOTIDE SEQUENCE [LARGE SCALE GENOMIC DNA]</scope>
    <source>
        <strain evidence="4 5">IAM M-71</strain>
    </source>
</reference>
<evidence type="ECO:0000313" key="4">
    <source>
        <dbReference type="EMBL" id="OKH38044.1"/>
    </source>
</evidence>
<dbReference type="PANTHER" id="PTHR44858">
    <property type="entry name" value="TETRATRICOPEPTIDE REPEAT PROTEIN 6"/>
    <property type="match status" value="1"/>
</dbReference>
<dbReference type="InterPro" id="IPR011990">
    <property type="entry name" value="TPR-like_helical_dom_sf"/>
</dbReference>
<comment type="caution">
    <text evidence="4">The sequence shown here is derived from an EMBL/GenBank/DDBJ whole genome shotgun (WGS) entry which is preliminary data.</text>
</comment>
<evidence type="ECO:0000256" key="1">
    <source>
        <dbReference type="ARBA" id="ARBA00022737"/>
    </source>
</evidence>
<dbReference type="Proteomes" id="UP000185860">
    <property type="component" value="Unassembled WGS sequence"/>
</dbReference>
<dbReference type="PANTHER" id="PTHR44858:SF1">
    <property type="entry name" value="UDP-N-ACETYLGLUCOSAMINE--PEPTIDE N-ACETYLGLUCOSAMINYLTRANSFERASE SPINDLY-RELATED"/>
    <property type="match status" value="1"/>
</dbReference>
<dbReference type="AlphaFoldDB" id="A0A1U7IL89"/>
<dbReference type="SUPFAM" id="SSF48452">
    <property type="entry name" value="TPR-like"/>
    <property type="match status" value="1"/>
</dbReference>
<dbReference type="Pfam" id="PF13431">
    <property type="entry name" value="TPR_17"/>
    <property type="match status" value="1"/>
</dbReference>
<feature type="repeat" description="TPR" evidence="3">
    <location>
        <begin position="67"/>
        <end position="100"/>
    </location>
</feature>
<organism evidence="4 5">
    <name type="scientific">[Phormidium ambiguum] IAM M-71</name>
    <dbReference type="NCBI Taxonomy" id="454136"/>
    <lineage>
        <taxon>Bacteria</taxon>
        <taxon>Bacillati</taxon>
        <taxon>Cyanobacteriota</taxon>
        <taxon>Cyanophyceae</taxon>
        <taxon>Oscillatoriophycideae</taxon>
        <taxon>Aerosakkonematales</taxon>
        <taxon>Aerosakkonemataceae</taxon>
        <taxon>Floridanema</taxon>
    </lineage>
</organism>